<proteinExistence type="predicted"/>
<evidence type="ECO:0000313" key="2">
    <source>
        <dbReference type="EMBL" id="MFC6044026.1"/>
    </source>
</evidence>
<keyword evidence="1" id="KW-0732">Signal</keyword>
<evidence type="ECO:0000256" key="1">
    <source>
        <dbReference type="SAM" id="SignalP"/>
    </source>
</evidence>
<dbReference type="EMBL" id="JBHSRJ010000004">
    <property type="protein sequence ID" value="MFC6044026.1"/>
    <property type="molecule type" value="Genomic_DNA"/>
</dbReference>
<feature type="signal peptide" evidence="1">
    <location>
        <begin position="1"/>
        <end position="24"/>
    </location>
</feature>
<protein>
    <submittedName>
        <fullName evidence="2">Uncharacterized protein</fullName>
    </submittedName>
</protein>
<organism evidence="2 3">
    <name type="scientific">Nocardioides hankookensis</name>
    <dbReference type="NCBI Taxonomy" id="443157"/>
    <lineage>
        <taxon>Bacteria</taxon>
        <taxon>Bacillati</taxon>
        <taxon>Actinomycetota</taxon>
        <taxon>Actinomycetes</taxon>
        <taxon>Propionibacteriales</taxon>
        <taxon>Nocardioidaceae</taxon>
        <taxon>Nocardioides</taxon>
    </lineage>
</organism>
<evidence type="ECO:0000313" key="3">
    <source>
        <dbReference type="Proteomes" id="UP001596135"/>
    </source>
</evidence>
<comment type="caution">
    <text evidence="2">The sequence shown here is derived from an EMBL/GenBank/DDBJ whole genome shotgun (WGS) entry which is preliminary data.</text>
</comment>
<accession>A0ABW1LJC1</accession>
<dbReference type="RefSeq" id="WP_379154652.1">
    <property type="nucleotide sequence ID" value="NZ_JBHSRJ010000004.1"/>
</dbReference>
<dbReference type="Proteomes" id="UP001596135">
    <property type="component" value="Unassembled WGS sequence"/>
</dbReference>
<feature type="chain" id="PRO_5046478689" evidence="1">
    <location>
        <begin position="25"/>
        <end position="206"/>
    </location>
</feature>
<name>A0ABW1LJC1_9ACTN</name>
<sequence length="206" mass="22739">MTPSVSIRAVLVAVVAVVASTALVASTFGPASATPRTSRFYVDPSHDATHSDAWADAPAKYRDLGDVNTIRLYKQGRRLVLRVGFSRVIRSDNHYWQNLRANFHIEKRAFSAEFGTRQAPWVRPYKDPAGDGPAICLGHTRQALNTTEDTFTLSIDIGCLPRGKKVELYGLFTDVRASRTASSDKTELPAITSDDNTRLGGYIRIR</sequence>
<reference evidence="3" key="1">
    <citation type="journal article" date="2019" name="Int. J. Syst. Evol. Microbiol.">
        <title>The Global Catalogue of Microorganisms (GCM) 10K type strain sequencing project: providing services to taxonomists for standard genome sequencing and annotation.</title>
        <authorList>
            <consortium name="The Broad Institute Genomics Platform"/>
            <consortium name="The Broad Institute Genome Sequencing Center for Infectious Disease"/>
            <person name="Wu L."/>
            <person name="Ma J."/>
        </authorList>
    </citation>
    <scope>NUCLEOTIDE SEQUENCE [LARGE SCALE GENOMIC DNA]</scope>
    <source>
        <strain evidence="3">CCUG 54522</strain>
    </source>
</reference>
<gene>
    <name evidence="2" type="ORF">ACFPYL_13100</name>
</gene>
<keyword evidence="3" id="KW-1185">Reference proteome</keyword>